<evidence type="ECO:0000256" key="1">
    <source>
        <dbReference type="SAM" id="Phobius"/>
    </source>
</evidence>
<dbReference type="Proteomes" id="UP000295157">
    <property type="component" value="Unassembled WGS sequence"/>
</dbReference>
<protein>
    <submittedName>
        <fullName evidence="2">Uncharacterized protein</fullName>
    </submittedName>
</protein>
<feature type="transmembrane region" description="Helical" evidence="1">
    <location>
        <begin position="50"/>
        <end position="67"/>
    </location>
</feature>
<sequence>MTTTPSEELTMMEPEIAVRGRMTRPVLWLLLLVSAVCNMVTSTIGANPLIGIGFGLLTLAIGGVLVTRHRRERRR</sequence>
<dbReference type="AlphaFoldDB" id="A0A4R4N332"/>
<name>A0A4R4N332_9ACTN</name>
<feature type="transmembrane region" description="Helical" evidence="1">
    <location>
        <begin position="26"/>
        <end position="44"/>
    </location>
</feature>
<dbReference type="RefSeq" id="WP_132337946.1">
    <property type="nucleotide sequence ID" value="NZ_SMJZ01000157.1"/>
</dbReference>
<comment type="caution">
    <text evidence="2">The sequence shown here is derived from an EMBL/GenBank/DDBJ whole genome shotgun (WGS) entry which is preliminary data.</text>
</comment>
<keyword evidence="1" id="KW-0472">Membrane</keyword>
<organism evidence="2 3">
    <name type="scientific">Nonomuraea longispora</name>
    <dbReference type="NCBI Taxonomy" id="1848320"/>
    <lineage>
        <taxon>Bacteria</taxon>
        <taxon>Bacillati</taxon>
        <taxon>Actinomycetota</taxon>
        <taxon>Actinomycetes</taxon>
        <taxon>Streptosporangiales</taxon>
        <taxon>Streptosporangiaceae</taxon>
        <taxon>Nonomuraea</taxon>
    </lineage>
</organism>
<evidence type="ECO:0000313" key="3">
    <source>
        <dbReference type="Proteomes" id="UP000295157"/>
    </source>
</evidence>
<evidence type="ECO:0000313" key="2">
    <source>
        <dbReference type="EMBL" id="TDC01513.1"/>
    </source>
</evidence>
<keyword evidence="1" id="KW-0812">Transmembrane</keyword>
<dbReference type="EMBL" id="SMJZ01000157">
    <property type="protein sequence ID" value="TDC01513.1"/>
    <property type="molecule type" value="Genomic_DNA"/>
</dbReference>
<gene>
    <name evidence="2" type="ORF">E1267_31740</name>
</gene>
<reference evidence="2 3" key="1">
    <citation type="submission" date="2019-02" db="EMBL/GenBank/DDBJ databases">
        <title>Draft genome sequences of novel Actinobacteria.</title>
        <authorList>
            <person name="Sahin N."/>
            <person name="Ay H."/>
            <person name="Saygin H."/>
        </authorList>
    </citation>
    <scope>NUCLEOTIDE SEQUENCE [LARGE SCALE GENOMIC DNA]</scope>
    <source>
        <strain evidence="2 3">KC201</strain>
    </source>
</reference>
<keyword evidence="1" id="KW-1133">Transmembrane helix</keyword>
<dbReference type="OrthoDB" id="3543793at2"/>
<accession>A0A4R4N332</accession>
<proteinExistence type="predicted"/>
<keyword evidence="3" id="KW-1185">Reference proteome</keyword>